<dbReference type="SUPFAM" id="SSF160424">
    <property type="entry name" value="BH3703-like"/>
    <property type="match status" value="1"/>
</dbReference>
<gene>
    <name evidence="1" type="ORF">AS52_02726</name>
</gene>
<protein>
    <recommendedName>
        <fullName evidence="3">Cytoplasmic protein</fullName>
    </recommendedName>
</protein>
<organism evidence="1 2">
    <name type="scientific">Priestia megaterium Q3</name>
    <dbReference type="NCBI Taxonomy" id="1452722"/>
    <lineage>
        <taxon>Bacteria</taxon>
        <taxon>Bacillati</taxon>
        <taxon>Bacillota</taxon>
        <taxon>Bacilli</taxon>
        <taxon>Bacillales</taxon>
        <taxon>Bacillaceae</taxon>
        <taxon>Priestia</taxon>
    </lineage>
</organism>
<reference evidence="1 2" key="1">
    <citation type="submission" date="2015-01" db="EMBL/GenBank/DDBJ databases">
        <title>Genome sequence of bacillus megaterium Q3.</title>
        <authorList>
            <person name="Wang Y."/>
            <person name="Luo K."/>
            <person name="Bai L."/>
            <person name="Luo F."/>
        </authorList>
    </citation>
    <scope>NUCLEOTIDE SEQUENCE [LARGE SCALE GENOMIC DNA]</scope>
    <source>
        <strain evidence="1 2">Q3</strain>
    </source>
</reference>
<dbReference type="Proteomes" id="UP000036410">
    <property type="component" value="Chromosome"/>
</dbReference>
<accession>A0A806TT59</accession>
<proteinExistence type="predicted"/>
<evidence type="ECO:0000313" key="2">
    <source>
        <dbReference type="Proteomes" id="UP000036410"/>
    </source>
</evidence>
<dbReference type="NCBIfam" id="TIGR01741">
    <property type="entry name" value="staph_tand_hypo"/>
    <property type="match status" value="1"/>
</dbReference>
<dbReference type="InterPro" id="IPR006728">
    <property type="entry name" value="YezG-like"/>
</dbReference>
<dbReference type="Pfam" id="PF04634">
    <property type="entry name" value="YezG-like"/>
    <property type="match status" value="1"/>
</dbReference>
<sequence>MNEEKVNKLYQDIGNIVIETIPKACSKVYLYGEVVDGAQTAYFYYYPNNSDEIIYSHDIPKIFAVSEEDYVKQWNKLLDCIQELWKVFTGSENQEPWTSFTLIFNHKETFTIQFNYDDLSAADSHARKTIWEYEYLGILPKSKLGQKHLKRYLEAVKDR</sequence>
<dbReference type="EMBL" id="CP010586">
    <property type="protein sequence ID" value="AKP77687.1"/>
    <property type="molecule type" value="Genomic_DNA"/>
</dbReference>
<dbReference type="InterPro" id="IPR036170">
    <property type="entry name" value="YezG-like_sf"/>
</dbReference>
<evidence type="ECO:0008006" key="3">
    <source>
        <dbReference type="Google" id="ProtNLM"/>
    </source>
</evidence>
<evidence type="ECO:0000313" key="1">
    <source>
        <dbReference type="EMBL" id="AKP77687.1"/>
    </source>
</evidence>
<dbReference type="Gene3D" id="3.30.500.20">
    <property type="entry name" value="BH3703-like domains"/>
    <property type="match status" value="1"/>
</dbReference>
<dbReference type="AlphaFoldDB" id="A0A806TT59"/>
<dbReference type="RefSeq" id="WP_034269067.1">
    <property type="nucleotide sequence ID" value="NZ_CP010586.1"/>
</dbReference>
<name>A0A806TT59_PRIMG</name>